<sequence length="119" mass="12846">MTFLQRIVINTISFIAIAGLMQNMQIFYVANIGTAIFAAIVLAILNAVLKPILVVISLPITIMTLGIFSVVINAFLLSLTSSFIGKESFSFSSFGATMLIAVLLSLINAVVSNYIIRKD</sequence>
<keyword evidence="1" id="KW-0472">Membrane</keyword>
<keyword evidence="1" id="KW-1133">Transmembrane helix</keyword>
<name>A0ABT0VJ21_9LACO</name>
<dbReference type="EMBL" id="JAGMVS010000069">
    <property type="protein sequence ID" value="MCM2437834.1"/>
    <property type="molecule type" value="Genomic_DNA"/>
</dbReference>
<organism evidence="2 3">
    <name type="scientific">Periweissella beninensis</name>
    <dbReference type="NCBI Taxonomy" id="504936"/>
    <lineage>
        <taxon>Bacteria</taxon>
        <taxon>Bacillati</taxon>
        <taxon>Bacillota</taxon>
        <taxon>Bacilli</taxon>
        <taxon>Lactobacillales</taxon>
        <taxon>Lactobacillaceae</taxon>
        <taxon>Periweissella</taxon>
    </lineage>
</organism>
<dbReference type="Pfam" id="PF04020">
    <property type="entry name" value="Phage_holin_4_2"/>
    <property type="match status" value="1"/>
</dbReference>
<gene>
    <name evidence="2" type="ORF">KAK10_07925</name>
</gene>
<reference evidence="2" key="1">
    <citation type="submission" date="2021-04" db="EMBL/GenBank/DDBJ databases">
        <title>Taxonomic assessment of Weissella genus.</title>
        <authorList>
            <person name="Fanelli F."/>
            <person name="Chieffi D."/>
            <person name="Dell'Aquila A."/>
            <person name="Gyu-Sung C."/>
            <person name="Franz C.M.A.P."/>
            <person name="Fusco V."/>
        </authorList>
    </citation>
    <scope>NUCLEOTIDE SEQUENCE</scope>
    <source>
        <strain evidence="2">LMG 25373</strain>
    </source>
</reference>
<evidence type="ECO:0000313" key="2">
    <source>
        <dbReference type="EMBL" id="MCM2437834.1"/>
    </source>
</evidence>
<proteinExistence type="predicted"/>
<feature type="transmembrane region" description="Helical" evidence="1">
    <location>
        <begin position="52"/>
        <end position="76"/>
    </location>
</feature>
<dbReference type="Proteomes" id="UP001057481">
    <property type="component" value="Unassembled WGS sequence"/>
</dbReference>
<evidence type="ECO:0000256" key="1">
    <source>
        <dbReference type="SAM" id="Phobius"/>
    </source>
</evidence>
<keyword evidence="1" id="KW-0812">Transmembrane</keyword>
<accession>A0ABT0VJ21</accession>
<feature type="transmembrane region" description="Helical" evidence="1">
    <location>
        <begin position="26"/>
        <end position="45"/>
    </location>
</feature>
<dbReference type="PANTHER" id="PTHR37309">
    <property type="entry name" value="SLR0284 PROTEIN"/>
    <property type="match status" value="1"/>
</dbReference>
<evidence type="ECO:0000313" key="3">
    <source>
        <dbReference type="Proteomes" id="UP001057481"/>
    </source>
</evidence>
<dbReference type="RefSeq" id="WP_205143810.1">
    <property type="nucleotide sequence ID" value="NZ_JAFBDN010000011.1"/>
</dbReference>
<comment type="caution">
    <text evidence="2">The sequence shown here is derived from an EMBL/GenBank/DDBJ whole genome shotgun (WGS) entry which is preliminary data.</text>
</comment>
<dbReference type="InterPro" id="IPR007165">
    <property type="entry name" value="Phage_holin_4_2"/>
</dbReference>
<keyword evidence="3" id="KW-1185">Reference proteome</keyword>
<feature type="transmembrane region" description="Helical" evidence="1">
    <location>
        <begin position="96"/>
        <end position="116"/>
    </location>
</feature>
<dbReference type="PANTHER" id="PTHR37309:SF1">
    <property type="entry name" value="SLR0284 PROTEIN"/>
    <property type="match status" value="1"/>
</dbReference>
<protein>
    <submittedName>
        <fullName evidence="2">Phage holin family protein</fullName>
    </submittedName>
</protein>